<dbReference type="Proteomes" id="UP000887580">
    <property type="component" value="Unplaced"/>
</dbReference>
<name>A0AC35FV23_9BILA</name>
<reference evidence="2" key="1">
    <citation type="submission" date="2022-11" db="UniProtKB">
        <authorList>
            <consortium name="WormBaseParasite"/>
        </authorList>
    </citation>
    <scope>IDENTIFICATION</scope>
</reference>
<evidence type="ECO:0000313" key="1">
    <source>
        <dbReference type="Proteomes" id="UP000887580"/>
    </source>
</evidence>
<sequence>MSQRKPHPFADPMSVLHHQIWYHGMRSRNETHRLFKNEGDFLVRTTVFNRRLSFILSVCVESKANTPADVLHFSMVLDGKSWSLLQLRRKKIVGTSKSGSQMERVQDKNFASVTDLVAYYQKTRIFKNVMLKTPIPRPKWIIPTSYIHFVKNELGKGNFAKVVKAHMFKPDKNGNHGKIYVAVKILLESDTEGTTEQEREEGRDLMMREAKVMQKYKHNNVVKFFGVACDKPPISLVLEFCPGGSLEGHLKKLGDKIPASELVQYVLESARGLRYLHHHNCIHRDLAARNCLISADGFDLAARNCLISADGFVKIADFGLSKVFDKNDIGEDEDKINQNVPLRWMAPETISRQPRFSSKSDIWSFGVMCFEIFNNGTKPWADVDQLKVISRAIRTGNMPTPPSKTPTSIVSMMKDCWNLQMSERPEFIDIIKIVLQIQEKEAPLKPPKASEFTVNTIPGVTRLEKNETAEDIVGMKSVDLLNSIREKSDREKKSDESKDSKETKTKSKESKESKETVEEHKIKDSTAKRKNTKLVPAVNKKIPTST</sequence>
<accession>A0AC35FV23</accession>
<organism evidence="1 2">
    <name type="scientific">Panagrolaimus sp. PS1159</name>
    <dbReference type="NCBI Taxonomy" id="55785"/>
    <lineage>
        <taxon>Eukaryota</taxon>
        <taxon>Metazoa</taxon>
        <taxon>Ecdysozoa</taxon>
        <taxon>Nematoda</taxon>
        <taxon>Chromadorea</taxon>
        <taxon>Rhabditida</taxon>
        <taxon>Tylenchina</taxon>
        <taxon>Panagrolaimomorpha</taxon>
        <taxon>Panagrolaimoidea</taxon>
        <taxon>Panagrolaimidae</taxon>
        <taxon>Panagrolaimus</taxon>
    </lineage>
</organism>
<evidence type="ECO:0000313" key="2">
    <source>
        <dbReference type="WBParaSite" id="PS1159_v2.g20673.t2"/>
    </source>
</evidence>
<protein>
    <submittedName>
        <fullName evidence="2">Non-specific protein-tyrosine kinase</fullName>
    </submittedName>
</protein>
<proteinExistence type="predicted"/>
<dbReference type="WBParaSite" id="PS1159_v2.g20673.t2">
    <property type="protein sequence ID" value="PS1159_v2.g20673.t2"/>
    <property type="gene ID" value="PS1159_v2.g20673"/>
</dbReference>